<protein>
    <submittedName>
        <fullName evidence="10">ATPase 4 plasma membrane-type</fullName>
    </submittedName>
</protein>
<dbReference type="PANTHER" id="PTHR11822">
    <property type="entry name" value="NADP-SPECIFIC ISOCITRATE DEHYDROGENASE"/>
    <property type="match status" value="1"/>
</dbReference>
<dbReference type="GO" id="GO:0006099">
    <property type="term" value="P:tricarboxylic acid cycle"/>
    <property type="evidence" value="ECO:0007669"/>
    <property type="project" value="UniProtKB-KW"/>
</dbReference>
<comment type="similarity">
    <text evidence="3">Belongs to the isocitrate and isopropylmalate dehydrogenases family.</text>
</comment>
<evidence type="ECO:0000256" key="5">
    <source>
        <dbReference type="ARBA" id="ARBA00022723"/>
    </source>
</evidence>
<keyword evidence="5" id="KW-0479">Metal-binding</keyword>
<dbReference type="AlphaFoldDB" id="A0A1D6I7U1"/>
<dbReference type="EMBL" id="CM007650">
    <property type="protein sequence ID" value="ONM56065.1"/>
    <property type="molecule type" value="Genomic_DNA"/>
</dbReference>
<comment type="cofactor">
    <cofactor evidence="1">
        <name>Mn(2+)</name>
        <dbReference type="ChEBI" id="CHEBI:29035"/>
    </cofactor>
</comment>
<feature type="region of interest" description="Disordered" evidence="9">
    <location>
        <begin position="1"/>
        <end position="31"/>
    </location>
</feature>
<dbReference type="Gene3D" id="3.40.718.10">
    <property type="entry name" value="Isopropylmalate Dehydrogenase"/>
    <property type="match status" value="1"/>
</dbReference>
<feature type="compositionally biased region" description="Polar residues" evidence="9">
    <location>
        <begin position="9"/>
        <end position="22"/>
    </location>
</feature>
<keyword evidence="7" id="KW-0560">Oxidoreductase</keyword>
<evidence type="ECO:0000256" key="7">
    <source>
        <dbReference type="ARBA" id="ARBA00023002"/>
    </source>
</evidence>
<sequence>MHTLVVPASSYSDQSLTGTIGQSEEETEELSKITLENKDIQLDINIRVFDGADPMELHVYDFKGPGVTLSMYNSDEFIRPFAKSSMDMALSKKSSLHLSTKNTIIKKYDDRHGSSMFLQARGHIY</sequence>
<evidence type="ECO:0000256" key="8">
    <source>
        <dbReference type="ARBA" id="ARBA00023211"/>
    </source>
</evidence>
<evidence type="ECO:0000256" key="1">
    <source>
        <dbReference type="ARBA" id="ARBA00001936"/>
    </source>
</evidence>
<dbReference type="InterPro" id="IPR004790">
    <property type="entry name" value="Isocitrate_DH_NADP"/>
</dbReference>
<evidence type="ECO:0000256" key="6">
    <source>
        <dbReference type="ARBA" id="ARBA00022842"/>
    </source>
</evidence>
<evidence type="ECO:0000256" key="2">
    <source>
        <dbReference type="ARBA" id="ARBA00001946"/>
    </source>
</evidence>
<dbReference type="GO" id="GO:0006102">
    <property type="term" value="P:isocitrate metabolic process"/>
    <property type="evidence" value="ECO:0007669"/>
    <property type="project" value="InterPro"/>
</dbReference>
<gene>
    <name evidence="10" type="ORF">ZEAMMB73_Zm00001d021000</name>
</gene>
<evidence type="ECO:0000256" key="4">
    <source>
        <dbReference type="ARBA" id="ARBA00022532"/>
    </source>
</evidence>
<evidence type="ECO:0000256" key="3">
    <source>
        <dbReference type="ARBA" id="ARBA00007769"/>
    </source>
</evidence>
<dbReference type="GO" id="GO:0046872">
    <property type="term" value="F:metal ion binding"/>
    <property type="evidence" value="ECO:0007669"/>
    <property type="project" value="UniProtKB-KW"/>
</dbReference>
<organism evidence="10">
    <name type="scientific">Zea mays</name>
    <name type="common">Maize</name>
    <dbReference type="NCBI Taxonomy" id="4577"/>
    <lineage>
        <taxon>Eukaryota</taxon>
        <taxon>Viridiplantae</taxon>
        <taxon>Streptophyta</taxon>
        <taxon>Embryophyta</taxon>
        <taxon>Tracheophyta</taxon>
        <taxon>Spermatophyta</taxon>
        <taxon>Magnoliopsida</taxon>
        <taxon>Liliopsida</taxon>
        <taxon>Poales</taxon>
        <taxon>Poaceae</taxon>
        <taxon>PACMAD clade</taxon>
        <taxon>Panicoideae</taxon>
        <taxon>Andropogonodae</taxon>
        <taxon>Andropogoneae</taxon>
        <taxon>Tripsacinae</taxon>
        <taxon>Zea</taxon>
    </lineage>
</organism>
<dbReference type="PANTHER" id="PTHR11822:SF5">
    <property type="entry name" value="ISOCITRATE DEHYDROGENASE [NADP], CHLOROPLASTIC_MITOCHONDRIAL"/>
    <property type="match status" value="1"/>
</dbReference>
<keyword evidence="4" id="KW-0816">Tricarboxylic acid cycle</keyword>
<name>A0A1D6I7U1_MAIZE</name>
<dbReference type="SUPFAM" id="SSF53659">
    <property type="entry name" value="Isocitrate/Isopropylmalate dehydrogenase-like"/>
    <property type="match status" value="1"/>
</dbReference>
<keyword evidence="6" id="KW-0460">Magnesium</keyword>
<comment type="cofactor">
    <cofactor evidence="2">
        <name>Mg(2+)</name>
        <dbReference type="ChEBI" id="CHEBI:18420"/>
    </cofactor>
</comment>
<accession>A0A1D6I7U1</accession>
<dbReference type="GO" id="GO:0004450">
    <property type="term" value="F:isocitrate dehydrogenase (NADP+) activity"/>
    <property type="evidence" value="ECO:0007669"/>
    <property type="project" value="InterPro"/>
</dbReference>
<keyword evidence="8" id="KW-0464">Manganese</keyword>
<evidence type="ECO:0000313" key="10">
    <source>
        <dbReference type="EMBL" id="ONM56065.1"/>
    </source>
</evidence>
<proteinExistence type="inferred from homology"/>
<evidence type="ECO:0000256" key="9">
    <source>
        <dbReference type="SAM" id="MobiDB-lite"/>
    </source>
</evidence>
<reference evidence="10" key="1">
    <citation type="submission" date="2015-12" db="EMBL/GenBank/DDBJ databases">
        <title>Update maize B73 reference genome by single molecule sequencing technologies.</title>
        <authorList>
            <consortium name="Maize Genome Sequencing Project"/>
            <person name="Ware D."/>
        </authorList>
    </citation>
    <scope>NUCLEOTIDE SEQUENCE [LARGE SCALE GENOMIC DNA]</scope>
    <source>
        <tissue evidence="10">Seedling</tissue>
    </source>
</reference>